<proteinExistence type="predicted"/>
<evidence type="ECO:0000313" key="3">
    <source>
        <dbReference type="Proteomes" id="UP000321331"/>
    </source>
</evidence>
<feature type="compositionally biased region" description="Polar residues" evidence="1">
    <location>
        <begin position="1"/>
        <end position="13"/>
    </location>
</feature>
<comment type="caution">
    <text evidence="2">The sequence shown here is derived from an EMBL/GenBank/DDBJ whole genome shotgun (WGS) entry which is preliminary data.</text>
</comment>
<feature type="region of interest" description="Disordered" evidence="1">
    <location>
        <begin position="1"/>
        <end position="22"/>
    </location>
</feature>
<dbReference type="Proteomes" id="UP000321331">
    <property type="component" value="Unassembled WGS sequence"/>
</dbReference>
<dbReference type="EMBL" id="VMNF01000014">
    <property type="protein sequence ID" value="TXB97633.1"/>
    <property type="molecule type" value="Genomic_DNA"/>
</dbReference>
<gene>
    <name evidence="2" type="ORF">FocTR4_00011750</name>
</gene>
<dbReference type="AlphaFoldDB" id="A0A5C6SH36"/>
<organism evidence="2 3">
    <name type="scientific">Fusarium oxysporum f. sp. cubense</name>
    <dbReference type="NCBI Taxonomy" id="61366"/>
    <lineage>
        <taxon>Eukaryota</taxon>
        <taxon>Fungi</taxon>
        <taxon>Dikarya</taxon>
        <taxon>Ascomycota</taxon>
        <taxon>Pezizomycotina</taxon>
        <taxon>Sordariomycetes</taxon>
        <taxon>Hypocreomycetidae</taxon>
        <taxon>Hypocreales</taxon>
        <taxon>Nectriaceae</taxon>
        <taxon>Fusarium</taxon>
        <taxon>Fusarium oxysporum species complex</taxon>
    </lineage>
</organism>
<sequence length="90" mass="10119">MSATNNQVPTTQPKEQRQRRQNTIMCKIRDVTYVRSCKTPETKHEVEESGEGKGSPKTCPLRYYSLKVVTEDCEACVAKKKEAAKAAKKA</sequence>
<name>A0A5C6SH36_FUSOC</name>
<evidence type="ECO:0000313" key="2">
    <source>
        <dbReference type="EMBL" id="TXB97633.1"/>
    </source>
</evidence>
<accession>A0A5C6SH36</accession>
<evidence type="ECO:0000256" key="1">
    <source>
        <dbReference type="SAM" id="MobiDB-lite"/>
    </source>
</evidence>
<reference evidence="2 3" key="1">
    <citation type="submission" date="2019-07" db="EMBL/GenBank/DDBJ databases">
        <title>The First High-Quality Draft Genome Sequence of the Causal Agent of the Current Panama Disease Epidemic.</title>
        <authorList>
            <person name="Warmington R.J."/>
            <person name="Kay W."/>
            <person name="Jeffries A."/>
            <person name="Bebber D."/>
            <person name="Moore K."/>
            <person name="Studholme D.J."/>
        </authorList>
    </citation>
    <scope>NUCLEOTIDE SEQUENCE [LARGE SCALE GENOMIC DNA]</scope>
    <source>
        <strain evidence="2 3">TR4</strain>
    </source>
</reference>
<protein>
    <submittedName>
        <fullName evidence="2">Uncharacterized protein</fullName>
    </submittedName>
</protein>